<dbReference type="EMBL" id="BTSY01000004">
    <property type="protein sequence ID" value="GMT21923.1"/>
    <property type="molecule type" value="Genomic_DNA"/>
</dbReference>
<name>A0AAV5VU68_9BILA</name>
<reference evidence="2" key="1">
    <citation type="submission" date="2023-10" db="EMBL/GenBank/DDBJ databases">
        <title>Genome assembly of Pristionchus species.</title>
        <authorList>
            <person name="Yoshida K."/>
            <person name="Sommer R.J."/>
        </authorList>
    </citation>
    <scope>NUCLEOTIDE SEQUENCE</scope>
    <source>
        <strain evidence="2">RS5133</strain>
    </source>
</reference>
<comment type="caution">
    <text evidence="2">The sequence shown here is derived from an EMBL/GenBank/DDBJ whole genome shotgun (WGS) entry which is preliminary data.</text>
</comment>
<accession>A0AAV5VU68</accession>
<dbReference type="Proteomes" id="UP001432322">
    <property type="component" value="Unassembled WGS sequence"/>
</dbReference>
<feature type="non-terminal residue" evidence="2">
    <location>
        <position position="1"/>
    </location>
</feature>
<keyword evidence="1" id="KW-0472">Membrane</keyword>
<dbReference type="Gene3D" id="1.20.1070.10">
    <property type="entry name" value="Rhodopsin 7-helix transmembrane proteins"/>
    <property type="match status" value="1"/>
</dbReference>
<keyword evidence="1" id="KW-1133">Transmembrane helix</keyword>
<evidence type="ECO:0000313" key="3">
    <source>
        <dbReference type="Proteomes" id="UP001432322"/>
    </source>
</evidence>
<organism evidence="2 3">
    <name type="scientific">Pristionchus fissidentatus</name>
    <dbReference type="NCBI Taxonomy" id="1538716"/>
    <lineage>
        <taxon>Eukaryota</taxon>
        <taxon>Metazoa</taxon>
        <taxon>Ecdysozoa</taxon>
        <taxon>Nematoda</taxon>
        <taxon>Chromadorea</taxon>
        <taxon>Rhabditida</taxon>
        <taxon>Rhabditina</taxon>
        <taxon>Diplogasteromorpha</taxon>
        <taxon>Diplogasteroidea</taxon>
        <taxon>Neodiplogasteridae</taxon>
        <taxon>Pristionchus</taxon>
    </lineage>
</organism>
<evidence type="ECO:0000313" key="2">
    <source>
        <dbReference type="EMBL" id="GMT21923.1"/>
    </source>
</evidence>
<dbReference type="PANTHER" id="PTHR45830">
    <property type="entry name" value="SERPENTINE RECEPTOR, CLASS I"/>
    <property type="match status" value="1"/>
</dbReference>
<keyword evidence="3" id="KW-1185">Reference proteome</keyword>
<feature type="transmembrane region" description="Helical" evidence="1">
    <location>
        <begin position="200"/>
        <end position="219"/>
    </location>
</feature>
<feature type="transmembrane region" description="Helical" evidence="1">
    <location>
        <begin position="159"/>
        <end position="180"/>
    </location>
</feature>
<protein>
    <recommendedName>
        <fullName evidence="4">G protein-coupled receptor</fullName>
    </recommendedName>
</protein>
<feature type="transmembrane region" description="Helical" evidence="1">
    <location>
        <begin position="12"/>
        <end position="32"/>
    </location>
</feature>
<dbReference type="PANTHER" id="PTHR45830:SF15">
    <property type="entry name" value="SERPENTINE RECEPTOR, CLASS I"/>
    <property type="match status" value="1"/>
</dbReference>
<proteinExistence type="predicted"/>
<dbReference type="AlphaFoldDB" id="A0AAV5VU68"/>
<gene>
    <name evidence="2" type="ORF">PFISCL1PPCAC_13220</name>
</gene>
<feature type="non-terminal residue" evidence="2">
    <location>
        <position position="225"/>
    </location>
</feature>
<feature type="transmembrane region" description="Helical" evidence="1">
    <location>
        <begin position="115"/>
        <end position="138"/>
    </location>
</feature>
<feature type="transmembrane region" description="Helical" evidence="1">
    <location>
        <begin position="44"/>
        <end position="66"/>
    </location>
</feature>
<sequence length="225" mass="25814">YVQQISEFFFDIHHLILFVPYPLFPHPIFLCYGALCQLGGPPHLAMTLTVTVGVFASISLCLLIFLRMRNIVPADSRFRLTYRYRPEYAWAKQVPGALVFGEMFQLPSLDIASGWLALSACYGLLFFPSVLTYSAVSLRRERNKLHHVKHKSNDNATKMLMFQLFGAVFTFFIPLFGFFLMLKFGIPTSNPNVHSAMRAFAMFLFLINSMVAITIHLLMNHTYQR</sequence>
<evidence type="ECO:0008006" key="4">
    <source>
        <dbReference type="Google" id="ProtNLM"/>
    </source>
</evidence>
<evidence type="ECO:0000256" key="1">
    <source>
        <dbReference type="SAM" id="Phobius"/>
    </source>
</evidence>
<keyword evidence="1" id="KW-0812">Transmembrane</keyword>